<dbReference type="EMBL" id="HACA01028141">
    <property type="protein sequence ID" value="CDW45502.1"/>
    <property type="molecule type" value="Transcribed_RNA"/>
</dbReference>
<evidence type="ECO:0000256" key="1">
    <source>
        <dbReference type="SAM" id="MobiDB-lite"/>
    </source>
</evidence>
<evidence type="ECO:0000313" key="2">
    <source>
        <dbReference type="EMBL" id="CDW45502.1"/>
    </source>
</evidence>
<feature type="compositionally biased region" description="Polar residues" evidence="1">
    <location>
        <begin position="36"/>
        <end position="46"/>
    </location>
</feature>
<accession>A0A0K2V5T2</accession>
<dbReference type="AlphaFoldDB" id="A0A0K2V5T2"/>
<proteinExistence type="predicted"/>
<protein>
    <submittedName>
        <fullName evidence="2">Uncharacterized protein</fullName>
    </submittedName>
</protein>
<reference evidence="2" key="1">
    <citation type="submission" date="2014-05" db="EMBL/GenBank/DDBJ databases">
        <authorList>
            <person name="Chronopoulou M."/>
        </authorList>
    </citation>
    <scope>NUCLEOTIDE SEQUENCE</scope>
    <source>
        <tissue evidence="2">Whole organism</tissue>
    </source>
</reference>
<feature type="region of interest" description="Disordered" evidence="1">
    <location>
        <begin position="24"/>
        <end position="46"/>
    </location>
</feature>
<name>A0A0K2V5T2_LEPSM</name>
<organism evidence="2">
    <name type="scientific">Lepeophtheirus salmonis</name>
    <name type="common">Salmon louse</name>
    <name type="synonym">Caligus salmonis</name>
    <dbReference type="NCBI Taxonomy" id="72036"/>
    <lineage>
        <taxon>Eukaryota</taxon>
        <taxon>Metazoa</taxon>
        <taxon>Ecdysozoa</taxon>
        <taxon>Arthropoda</taxon>
        <taxon>Crustacea</taxon>
        <taxon>Multicrustacea</taxon>
        <taxon>Hexanauplia</taxon>
        <taxon>Copepoda</taxon>
        <taxon>Siphonostomatoida</taxon>
        <taxon>Caligidae</taxon>
        <taxon>Lepeophtheirus</taxon>
    </lineage>
</organism>
<sequence>MKRKMDSLNNQSRKIDCKSLYSFGGKMDRINGGGKSKSSLVSEGET</sequence>